<dbReference type="EMBL" id="GBRH01176679">
    <property type="protein sequence ID" value="JAE21217.1"/>
    <property type="molecule type" value="Transcribed_RNA"/>
</dbReference>
<reference evidence="1" key="2">
    <citation type="journal article" date="2015" name="Data Brief">
        <title>Shoot transcriptome of the giant reed, Arundo donax.</title>
        <authorList>
            <person name="Barrero R.A."/>
            <person name="Guerrero F.D."/>
            <person name="Moolhuijzen P."/>
            <person name="Goolsby J.A."/>
            <person name="Tidwell J."/>
            <person name="Bellgard S.E."/>
            <person name="Bellgard M.I."/>
        </authorList>
    </citation>
    <scope>NUCLEOTIDE SEQUENCE</scope>
    <source>
        <tissue evidence="1">Shoot tissue taken approximately 20 cm above the soil surface</tissue>
    </source>
</reference>
<dbReference type="AlphaFoldDB" id="A0A0A9G9S4"/>
<sequence>MCYIRRAQTVVQYQKQLLIAGAFLLSWLTAFSASLCEPAPVAEPQLVLIAHLLQRNSRTTGSKDDP</sequence>
<accession>A0A0A9G9S4</accession>
<evidence type="ECO:0000313" key="1">
    <source>
        <dbReference type="EMBL" id="JAE21217.1"/>
    </source>
</evidence>
<proteinExistence type="predicted"/>
<name>A0A0A9G9S4_ARUDO</name>
<protein>
    <submittedName>
        <fullName evidence="1">Uncharacterized protein</fullName>
    </submittedName>
</protein>
<organism evidence="1">
    <name type="scientific">Arundo donax</name>
    <name type="common">Giant reed</name>
    <name type="synonym">Donax arundinaceus</name>
    <dbReference type="NCBI Taxonomy" id="35708"/>
    <lineage>
        <taxon>Eukaryota</taxon>
        <taxon>Viridiplantae</taxon>
        <taxon>Streptophyta</taxon>
        <taxon>Embryophyta</taxon>
        <taxon>Tracheophyta</taxon>
        <taxon>Spermatophyta</taxon>
        <taxon>Magnoliopsida</taxon>
        <taxon>Liliopsida</taxon>
        <taxon>Poales</taxon>
        <taxon>Poaceae</taxon>
        <taxon>PACMAD clade</taxon>
        <taxon>Arundinoideae</taxon>
        <taxon>Arundineae</taxon>
        <taxon>Arundo</taxon>
    </lineage>
</organism>
<reference evidence="1" key="1">
    <citation type="submission" date="2014-09" db="EMBL/GenBank/DDBJ databases">
        <authorList>
            <person name="Magalhaes I.L.F."/>
            <person name="Oliveira U."/>
            <person name="Santos F.R."/>
            <person name="Vidigal T.H.D.A."/>
            <person name="Brescovit A.D."/>
            <person name="Santos A.J."/>
        </authorList>
    </citation>
    <scope>NUCLEOTIDE SEQUENCE</scope>
    <source>
        <tissue evidence="1">Shoot tissue taken approximately 20 cm above the soil surface</tissue>
    </source>
</reference>